<feature type="signal peptide" evidence="5">
    <location>
        <begin position="1"/>
        <end position="30"/>
    </location>
</feature>
<dbReference type="Pfam" id="PF07715">
    <property type="entry name" value="Plug"/>
    <property type="match status" value="1"/>
</dbReference>
<dbReference type="InterPro" id="IPR036942">
    <property type="entry name" value="Beta-barrel_TonB_sf"/>
</dbReference>
<dbReference type="EMBL" id="BAAAGA010000006">
    <property type="protein sequence ID" value="GAA0627788.1"/>
    <property type="molecule type" value="Genomic_DNA"/>
</dbReference>
<comment type="subcellular location">
    <subcellularLocation>
        <location evidence="1 4">Cell outer membrane</location>
    </subcellularLocation>
</comment>
<name>A0ABN1H3V4_9CAUL</name>
<gene>
    <name evidence="8" type="ORF">GCM10009422_26030</name>
</gene>
<protein>
    <submittedName>
        <fullName evidence="8">TonB-dependent receptor</fullName>
    </submittedName>
</protein>
<feature type="domain" description="TonB-dependent receptor-like beta-barrel" evidence="6">
    <location>
        <begin position="558"/>
        <end position="1096"/>
    </location>
</feature>
<dbReference type="InterPro" id="IPR000531">
    <property type="entry name" value="Beta-barrel_TonB"/>
</dbReference>
<evidence type="ECO:0000256" key="2">
    <source>
        <dbReference type="ARBA" id="ARBA00023136"/>
    </source>
</evidence>
<dbReference type="Proteomes" id="UP001501352">
    <property type="component" value="Unassembled WGS sequence"/>
</dbReference>
<dbReference type="SUPFAM" id="SSF56935">
    <property type="entry name" value="Porins"/>
    <property type="match status" value="1"/>
</dbReference>
<proteinExistence type="inferred from homology"/>
<evidence type="ECO:0000256" key="3">
    <source>
        <dbReference type="ARBA" id="ARBA00023237"/>
    </source>
</evidence>
<feature type="domain" description="TonB-dependent receptor plug" evidence="7">
    <location>
        <begin position="58"/>
        <end position="171"/>
    </location>
</feature>
<feature type="chain" id="PRO_5046065720" evidence="5">
    <location>
        <begin position="31"/>
        <end position="1129"/>
    </location>
</feature>
<accession>A0ABN1H3V4</accession>
<dbReference type="InterPro" id="IPR012910">
    <property type="entry name" value="Plug_dom"/>
</dbReference>
<evidence type="ECO:0000256" key="5">
    <source>
        <dbReference type="SAM" id="SignalP"/>
    </source>
</evidence>
<keyword evidence="5" id="KW-0732">Signal</keyword>
<dbReference type="Gene3D" id="2.40.170.20">
    <property type="entry name" value="TonB-dependent receptor, beta-barrel domain"/>
    <property type="match status" value="1"/>
</dbReference>
<evidence type="ECO:0000313" key="9">
    <source>
        <dbReference type="Proteomes" id="UP001501352"/>
    </source>
</evidence>
<evidence type="ECO:0000259" key="7">
    <source>
        <dbReference type="Pfam" id="PF07715"/>
    </source>
</evidence>
<keyword evidence="9" id="KW-1185">Reference proteome</keyword>
<comment type="caution">
    <text evidence="8">The sequence shown here is derived from an EMBL/GenBank/DDBJ whole genome shotgun (WGS) entry which is preliminary data.</text>
</comment>
<evidence type="ECO:0000259" key="6">
    <source>
        <dbReference type="Pfam" id="PF00593"/>
    </source>
</evidence>
<keyword evidence="3" id="KW-0998">Cell outer membrane</keyword>
<sequence length="1129" mass="123528">MNTRLSMRQRLLLGTIIGGSLLAVAGGASAQTTTQQDQATDIGEVVVTGSRIRRDPTTAPTPLIQVQQEQLLETGMPTMIDYLATIPALSNSIVPSDTTGGLNGAGVSAANLRSLGTSRVLTLIDGRRQVGHQVGQLLVDVDSIPRLLIQNIEIITGGASSVYGADAVAGVLNYVLRKDFEGLEIDANVGQLAGSDADAPLTKRVSVLAGANLLDDRLNVYAFGEWEQIDEIRRDDVAWLRDGRTFITATPFFDDDPTSAAVGPVSDGVYDNDVAYGLRRVDRPRWGQTTIANSQRPSALTDPDVPLTACTSVTSANCYAVDPTKTYWYEGGQARLINFGERVGSAGNNRVYGRGGDGDNANTSFGGFSLTPRNESQRYQLGANFRVNDNVTAYAEAKFIEEDSVLQSQSSFFDVIITDSLAGVNEVQRVVNSSTFSTRLDNAYLPAMIRTAMISNMVSTWTANQNAPGTETGTTNRQWARHSAFGIDRTQENQRRLSRYVAALRGDYDRLGFIDNFSWDLSYVRGEMNNLNLEHGMDIIRTAHAQDAVVDTAGLVNGKPGEIVCRVRLLAAQGLPLTNYNELTNKPAFGGSLTISPNDPTVRDCKPLNVFGAGNQSQEALDFISATIFVDEKNIQDDFVGSVSGQLWDPWGAGPIGFSLGYEYRREMAEGLGRSNSTRNRYLQLNTGADFPTTEYDSNEIFGELSLPLFRDTWMGEYAELSGSYRSFDYSNAGKGDVYGINLVYRPIPDITFKSSYNTSFRTPLMSETNAPFTQTFANGFIDPCDTRQINSASRVGNERINRIANCTILATREGVTYDFAQATTDTADDYRPTYASGIAGVNGGNSALTPETSSSFTISAVVQPRFMPNATLVLDYYEIKIDDIIQSLTAAQLAAQCVDGAQLDEFACSRIFRNNPVTGESFDNFKVGAANGDPLGGFIQVPVNFAAREVRGLDFDFRYRFDTEEMAGRNWGVFNYSVSGSWLIDQKNFNNRSAPGAFVQQDTTQYFPRVRLTSRLTWVPTDALSVSWIADFQTAQDWTNATSLAGLNIRDLVASGNLDARPLASLSTGSFVRHDLTMRYHVNEELTVRAGVTNVLNEEQSQWLGSAISSNFDSYGRRFNIGLNWRPY</sequence>
<keyword evidence="4" id="KW-0798">TonB box</keyword>
<dbReference type="InterPro" id="IPR037066">
    <property type="entry name" value="Plug_dom_sf"/>
</dbReference>
<reference evidence="8 9" key="1">
    <citation type="journal article" date="2019" name="Int. J. Syst. Evol. Microbiol.">
        <title>The Global Catalogue of Microorganisms (GCM) 10K type strain sequencing project: providing services to taxonomists for standard genome sequencing and annotation.</title>
        <authorList>
            <consortium name="The Broad Institute Genomics Platform"/>
            <consortium name="The Broad Institute Genome Sequencing Center for Infectious Disease"/>
            <person name="Wu L."/>
            <person name="Ma J."/>
        </authorList>
    </citation>
    <scope>NUCLEOTIDE SEQUENCE [LARGE SCALE GENOMIC DNA]</scope>
    <source>
        <strain evidence="8 9">JCM 12928</strain>
    </source>
</reference>
<dbReference type="PANTHER" id="PTHR47234:SF1">
    <property type="entry name" value="TONB-DEPENDENT RECEPTOR"/>
    <property type="match status" value="1"/>
</dbReference>
<dbReference type="RefSeq" id="WP_343794416.1">
    <property type="nucleotide sequence ID" value="NZ_BAAAGA010000006.1"/>
</dbReference>
<keyword evidence="2 4" id="KW-0472">Membrane</keyword>
<dbReference type="PANTHER" id="PTHR47234">
    <property type="match status" value="1"/>
</dbReference>
<comment type="similarity">
    <text evidence="4">Belongs to the TonB-dependent receptor family.</text>
</comment>
<dbReference type="Pfam" id="PF00593">
    <property type="entry name" value="TonB_dep_Rec_b-barrel"/>
    <property type="match status" value="1"/>
</dbReference>
<dbReference type="Gene3D" id="2.170.130.10">
    <property type="entry name" value="TonB-dependent receptor, plug domain"/>
    <property type="match status" value="1"/>
</dbReference>
<keyword evidence="8" id="KW-0675">Receptor</keyword>
<evidence type="ECO:0000256" key="4">
    <source>
        <dbReference type="RuleBase" id="RU003357"/>
    </source>
</evidence>
<evidence type="ECO:0000256" key="1">
    <source>
        <dbReference type="ARBA" id="ARBA00004442"/>
    </source>
</evidence>
<organism evidence="8 9">
    <name type="scientific">Brevundimonas kwangchunensis</name>
    <dbReference type="NCBI Taxonomy" id="322163"/>
    <lineage>
        <taxon>Bacteria</taxon>
        <taxon>Pseudomonadati</taxon>
        <taxon>Pseudomonadota</taxon>
        <taxon>Alphaproteobacteria</taxon>
        <taxon>Caulobacterales</taxon>
        <taxon>Caulobacteraceae</taxon>
        <taxon>Brevundimonas</taxon>
    </lineage>
</organism>
<evidence type="ECO:0000313" key="8">
    <source>
        <dbReference type="EMBL" id="GAA0627788.1"/>
    </source>
</evidence>